<dbReference type="Proteomes" id="UP001359559">
    <property type="component" value="Unassembled WGS sequence"/>
</dbReference>
<gene>
    <name evidence="9" type="ORF">RJT34_03178</name>
</gene>
<proteinExistence type="predicted"/>
<name>A0AAN9KL91_CLITE</name>
<evidence type="ECO:0000313" key="10">
    <source>
        <dbReference type="Proteomes" id="UP001359559"/>
    </source>
</evidence>
<dbReference type="EMBL" id="JAYKXN010000001">
    <property type="protein sequence ID" value="KAK7318476.1"/>
    <property type="molecule type" value="Genomic_DNA"/>
</dbReference>
<comment type="subcellular location">
    <subcellularLocation>
        <location evidence="2">Chromosome</location>
        <location evidence="2">Telomere</location>
    </subcellularLocation>
    <subcellularLocation>
        <location evidence="1">Nucleus</location>
    </subcellularLocation>
</comment>
<dbReference type="GO" id="GO:0000781">
    <property type="term" value="C:chromosome, telomeric region"/>
    <property type="evidence" value="ECO:0007669"/>
    <property type="project" value="UniProtKB-SubCell"/>
</dbReference>
<dbReference type="PANTHER" id="PTHR13989">
    <property type="entry name" value="REPLICATION PROTEIN A-RELATED"/>
    <property type="match status" value="1"/>
</dbReference>
<dbReference type="AlphaFoldDB" id="A0AAN9KL91"/>
<evidence type="ECO:0000256" key="8">
    <source>
        <dbReference type="ARBA" id="ARBA00030039"/>
    </source>
</evidence>
<organism evidence="9 10">
    <name type="scientific">Clitoria ternatea</name>
    <name type="common">Butterfly pea</name>
    <dbReference type="NCBI Taxonomy" id="43366"/>
    <lineage>
        <taxon>Eukaryota</taxon>
        <taxon>Viridiplantae</taxon>
        <taxon>Streptophyta</taxon>
        <taxon>Embryophyta</taxon>
        <taxon>Tracheophyta</taxon>
        <taxon>Spermatophyta</taxon>
        <taxon>Magnoliopsida</taxon>
        <taxon>eudicotyledons</taxon>
        <taxon>Gunneridae</taxon>
        <taxon>Pentapetalae</taxon>
        <taxon>rosids</taxon>
        <taxon>fabids</taxon>
        <taxon>Fabales</taxon>
        <taxon>Fabaceae</taxon>
        <taxon>Papilionoideae</taxon>
        <taxon>50 kb inversion clade</taxon>
        <taxon>NPAAA clade</taxon>
        <taxon>indigoferoid/millettioid clade</taxon>
        <taxon>Phaseoleae</taxon>
        <taxon>Clitoria</taxon>
    </lineage>
</organism>
<dbReference type="InterPro" id="IPR040260">
    <property type="entry name" value="RFA2-like"/>
</dbReference>
<dbReference type="GO" id="GO:0005634">
    <property type="term" value="C:nucleus"/>
    <property type="evidence" value="ECO:0007669"/>
    <property type="project" value="UniProtKB-SubCell"/>
</dbReference>
<evidence type="ECO:0000256" key="1">
    <source>
        <dbReference type="ARBA" id="ARBA00004123"/>
    </source>
</evidence>
<evidence type="ECO:0000256" key="2">
    <source>
        <dbReference type="ARBA" id="ARBA00004574"/>
    </source>
</evidence>
<keyword evidence="5" id="KW-0779">Telomere</keyword>
<evidence type="ECO:0000256" key="3">
    <source>
        <dbReference type="ARBA" id="ARBA00017411"/>
    </source>
</evidence>
<dbReference type="SUPFAM" id="SSF50249">
    <property type="entry name" value="Nucleic acid-binding proteins"/>
    <property type="match status" value="1"/>
</dbReference>
<keyword evidence="10" id="KW-1185">Reference proteome</keyword>
<dbReference type="PANTHER" id="PTHR13989:SF33">
    <property type="entry name" value="CST COMPLEX SUBUNIT STN1"/>
    <property type="match status" value="1"/>
</dbReference>
<sequence length="170" mass="19004">MQKQVVTTLHDTHVKLLAFDLLSLKQSNSSSDPTFFYRRGIPLSRVETLGTVTLVDHKPNKFLRFAIDDATGCVPCILWLNHHSSPFLARRHPNPDHLRLIADAAARSAALVRIGAVARVRGRISSYKGALQVTVSDVVLERDPNAEMLHWLDCVYLARNCYNVLPAPPK</sequence>
<keyword evidence="7" id="KW-0539">Nucleus</keyword>
<keyword evidence="6" id="KW-0238">DNA-binding</keyword>
<evidence type="ECO:0000256" key="5">
    <source>
        <dbReference type="ARBA" id="ARBA00022895"/>
    </source>
</evidence>
<dbReference type="InterPro" id="IPR012340">
    <property type="entry name" value="NA-bd_OB-fold"/>
</dbReference>
<keyword evidence="4" id="KW-0158">Chromosome</keyword>
<dbReference type="Gene3D" id="2.40.50.140">
    <property type="entry name" value="Nucleic acid-binding proteins"/>
    <property type="match status" value="1"/>
</dbReference>
<accession>A0AAN9KL91</accession>
<evidence type="ECO:0000313" key="9">
    <source>
        <dbReference type="EMBL" id="KAK7318476.1"/>
    </source>
</evidence>
<evidence type="ECO:0000256" key="4">
    <source>
        <dbReference type="ARBA" id="ARBA00022454"/>
    </source>
</evidence>
<reference evidence="9 10" key="1">
    <citation type="submission" date="2024-01" db="EMBL/GenBank/DDBJ databases">
        <title>The genomes of 5 underutilized Papilionoideae crops provide insights into root nodulation and disease resistance.</title>
        <authorList>
            <person name="Yuan L."/>
        </authorList>
    </citation>
    <scope>NUCLEOTIDE SEQUENCE [LARGE SCALE GENOMIC DNA]</scope>
    <source>
        <strain evidence="9">LY-2023</strain>
        <tissue evidence="9">Leaf</tissue>
    </source>
</reference>
<evidence type="ECO:0000256" key="7">
    <source>
        <dbReference type="ARBA" id="ARBA00023242"/>
    </source>
</evidence>
<comment type="caution">
    <text evidence="9">The sequence shown here is derived from an EMBL/GenBank/DDBJ whole genome shotgun (WGS) entry which is preliminary data.</text>
</comment>
<dbReference type="GO" id="GO:0003677">
    <property type="term" value="F:DNA binding"/>
    <property type="evidence" value="ECO:0007669"/>
    <property type="project" value="UniProtKB-KW"/>
</dbReference>
<protein>
    <recommendedName>
        <fullName evidence="3">CST complex subunit STN1</fullName>
    </recommendedName>
    <alternativeName>
        <fullName evidence="8">Suppressor of cdc thirteen homolog</fullName>
    </alternativeName>
</protein>
<evidence type="ECO:0000256" key="6">
    <source>
        <dbReference type="ARBA" id="ARBA00023125"/>
    </source>
</evidence>